<reference evidence="3" key="1">
    <citation type="journal article" date="2019" name="Int. J. Syst. Evol. Microbiol.">
        <title>The Global Catalogue of Microorganisms (GCM) 10K type strain sequencing project: providing services to taxonomists for standard genome sequencing and annotation.</title>
        <authorList>
            <consortium name="The Broad Institute Genomics Platform"/>
            <consortium name="The Broad Institute Genome Sequencing Center for Infectious Disease"/>
            <person name="Wu L."/>
            <person name="Ma J."/>
        </authorList>
    </citation>
    <scope>NUCLEOTIDE SEQUENCE [LARGE SCALE GENOMIC DNA]</scope>
    <source>
        <strain evidence="3">KCTC 23299</strain>
    </source>
</reference>
<dbReference type="PROSITE" id="PS51257">
    <property type="entry name" value="PROKAR_LIPOPROTEIN"/>
    <property type="match status" value="1"/>
</dbReference>
<keyword evidence="3" id="KW-1185">Reference proteome</keyword>
<protein>
    <recommendedName>
        <fullName evidence="4">Lipoprotein</fullName>
    </recommendedName>
</protein>
<evidence type="ECO:0008006" key="4">
    <source>
        <dbReference type="Google" id="ProtNLM"/>
    </source>
</evidence>
<name>A0ABW5ZZK2_9BACT</name>
<evidence type="ECO:0000256" key="1">
    <source>
        <dbReference type="SAM" id="SignalP"/>
    </source>
</evidence>
<keyword evidence="1" id="KW-0732">Signal</keyword>
<accession>A0ABW5ZZK2</accession>
<evidence type="ECO:0000313" key="2">
    <source>
        <dbReference type="EMBL" id="MFD2918448.1"/>
    </source>
</evidence>
<evidence type="ECO:0000313" key="3">
    <source>
        <dbReference type="Proteomes" id="UP001597511"/>
    </source>
</evidence>
<sequence length="63" mass="6814">MKKSAFFILPLVCCLVLLSGCSLFRNKGKGCPTDGRNIGAERLAAGDLNAKESKKARKARFRG</sequence>
<proteinExistence type="predicted"/>
<feature type="chain" id="PRO_5046283179" description="Lipoprotein" evidence="1">
    <location>
        <begin position="25"/>
        <end position="63"/>
    </location>
</feature>
<dbReference type="RefSeq" id="WP_386094594.1">
    <property type="nucleotide sequence ID" value="NZ_JBHUOZ010000001.1"/>
</dbReference>
<organism evidence="2 3">
    <name type="scientific">Terrimonas rubra</name>
    <dbReference type="NCBI Taxonomy" id="1035890"/>
    <lineage>
        <taxon>Bacteria</taxon>
        <taxon>Pseudomonadati</taxon>
        <taxon>Bacteroidota</taxon>
        <taxon>Chitinophagia</taxon>
        <taxon>Chitinophagales</taxon>
        <taxon>Chitinophagaceae</taxon>
        <taxon>Terrimonas</taxon>
    </lineage>
</organism>
<feature type="signal peptide" evidence="1">
    <location>
        <begin position="1"/>
        <end position="24"/>
    </location>
</feature>
<dbReference type="EMBL" id="JBHUOZ010000001">
    <property type="protein sequence ID" value="MFD2918448.1"/>
    <property type="molecule type" value="Genomic_DNA"/>
</dbReference>
<comment type="caution">
    <text evidence="2">The sequence shown here is derived from an EMBL/GenBank/DDBJ whole genome shotgun (WGS) entry which is preliminary data.</text>
</comment>
<dbReference type="Proteomes" id="UP001597511">
    <property type="component" value="Unassembled WGS sequence"/>
</dbReference>
<gene>
    <name evidence="2" type="ORF">ACFS6H_01930</name>
</gene>